<feature type="region of interest" description="Disordered" evidence="3">
    <location>
        <begin position="318"/>
        <end position="350"/>
    </location>
</feature>
<keyword evidence="6" id="KW-1185">Reference proteome</keyword>
<dbReference type="EMBL" id="JASMQC010000033">
    <property type="protein sequence ID" value="KAK1931582.1"/>
    <property type="molecule type" value="Genomic_DNA"/>
</dbReference>
<dbReference type="Proteomes" id="UP001259832">
    <property type="component" value="Unassembled WGS sequence"/>
</dbReference>
<comment type="caution">
    <text evidence="5">The sequence shown here is derived from an EMBL/GenBank/DDBJ whole genome shotgun (WGS) entry which is preliminary data.</text>
</comment>
<dbReference type="AlphaFoldDB" id="A0AAD9LDF9"/>
<evidence type="ECO:0000313" key="6">
    <source>
        <dbReference type="Proteomes" id="UP001259832"/>
    </source>
</evidence>
<evidence type="ECO:0000256" key="3">
    <source>
        <dbReference type="SAM" id="MobiDB-lite"/>
    </source>
</evidence>
<evidence type="ECO:0000256" key="2">
    <source>
        <dbReference type="RuleBase" id="RU004328"/>
    </source>
</evidence>
<dbReference type="GO" id="GO:0033897">
    <property type="term" value="F:ribonuclease T2 activity"/>
    <property type="evidence" value="ECO:0007669"/>
    <property type="project" value="InterPro"/>
</dbReference>
<evidence type="ECO:0000313" key="5">
    <source>
        <dbReference type="EMBL" id="KAK1931582.1"/>
    </source>
</evidence>
<dbReference type="InterPro" id="IPR033130">
    <property type="entry name" value="RNase_T2_His_AS_2"/>
</dbReference>
<dbReference type="Gene3D" id="3.90.730.10">
    <property type="entry name" value="Ribonuclease T2-like"/>
    <property type="match status" value="1"/>
</dbReference>
<dbReference type="PANTHER" id="PTHR11240">
    <property type="entry name" value="RIBONUCLEASE T2"/>
    <property type="match status" value="1"/>
</dbReference>
<dbReference type="InterPro" id="IPR036430">
    <property type="entry name" value="RNase_T2-like_sf"/>
</dbReference>
<evidence type="ECO:0000256" key="4">
    <source>
        <dbReference type="SAM" id="SignalP"/>
    </source>
</evidence>
<dbReference type="Pfam" id="PF00445">
    <property type="entry name" value="Ribonuclease_T2"/>
    <property type="match status" value="1"/>
</dbReference>
<gene>
    <name evidence="5" type="ORF">P3T76_012911</name>
</gene>
<dbReference type="GO" id="GO:0003723">
    <property type="term" value="F:RNA binding"/>
    <property type="evidence" value="ECO:0007669"/>
    <property type="project" value="InterPro"/>
</dbReference>
<comment type="similarity">
    <text evidence="1 2">Belongs to the RNase T2 family.</text>
</comment>
<proteinExistence type="inferred from homology"/>
<dbReference type="PANTHER" id="PTHR11240:SF22">
    <property type="entry name" value="RIBONUCLEASE T2"/>
    <property type="match status" value="1"/>
</dbReference>
<dbReference type="InterPro" id="IPR001568">
    <property type="entry name" value="RNase_T2-like"/>
</dbReference>
<dbReference type="FunFam" id="3.90.730.10:FF:000011">
    <property type="entry name" value="Uncharacterized protein"/>
    <property type="match status" value="1"/>
</dbReference>
<evidence type="ECO:0000256" key="1">
    <source>
        <dbReference type="ARBA" id="ARBA00007469"/>
    </source>
</evidence>
<reference evidence="5" key="1">
    <citation type="submission" date="2023-08" db="EMBL/GenBank/DDBJ databases">
        <title>Reference Genome Resource for the Citrus Pathogen Phytophthora citrophthora.</title>
        <authorList>
            <person name="Moller H."/>
            <person name="Coetzee B."/>
            <person name="Rose L.J."/>
            <person name="Van Niekerk J.M."/>
        </authorList>
    </citation>
    <scope>NUCLEOTIDE SEQUENCE</scope>
    <source>
        <strain evidence="5">STE-U-9442</strain>
    </source>
</reference>
<feature type="chain" id="PRO_5041982825" evidence="4">
    <location>
        <begin position="25"/>
        <end position="414"/>
    </location>
</feature>
<dbReference type="InterPro" id="IPR018188">
    <property type="entry name" value="RNase_T2_His_AS_1"/>
</dbReference>
<protein>
    <submittedName>
        <fullName evidence="5">Ribonuclease 1</fullName>
    </submittedName>
</protein>
<sequence>MFASFASVLLASTLLAVDLQTSTATATNYAGGWSTTNPTSECVDICSAPSKTCLTSDATCLAKTMVPGDFDYMVLEQLFVPQFCRDLLKGYDSTISHQNIDVYPNGTTCVASRVKSELTIHGLWPNYDDGYVSCCNPSTTVTNDPYDAAAFALLESDLLSTMGEKWVDATQESTYDTLCEIYDHEFQKHGLCYHADGDDYISAAVAYFTATLNTAERLSSATEQINKWAEQENPQTTLAEIEALYDHDVIVLCSSVDGNNTLSSIRTCYEKPSNITSDGPTTQSDCAAITASTPFKYCSGEYPIQLTAYVAPDASSSAPATIAPATTTPATTTPATTTPATTTPVTTTPVTTIAPATTTPATTTPVSTTAAPIQPHVPRTQPFCQLFNQRGFCGLLWFCEWSVNANQCNGRNYF</sequence>
<organism evidence="5 6">
    <name type="scientific">Phytophthora citrophthora</name>
    <dbReference type="NCBI Taxonomy" id="4793"/>
    <lineage>
        <taxon>Eukaryota</taxon>
        <taxon>Sar</taxon>
        <taxon>Stramenopiles</taxon>
        <taxon>Oomycota</taxon>
        <taxon>Peronosporomycetes</taxon>
        <taxon>Peronosporales</taxon>
        <taxon>Peronosporaceae</taxon>
        <taxon>Phytophthora</taxon>
    </lineage>
</organism>
<keyword evidence="4" id="KW-0732">Signal</keyword>
<dbReference type="GO" id="GO:0006401">
    <property type="term" value="P:RNA catabolic process"/>
    <property type="evidence" value="ECO:0007669"/>
    <property type="project" value="TreeGrafter"/>
</dbReference>
<dbReference type="GO" id="GO:0005576">
    <property type="term" value="C:extracellular region"/>
    <property type="evidence" value="ECO:0007669"/>
    <property type="project" value="TreeGrafter"/>
</dbReference>
<name>A0AAD9LDF9_9STRA</name>
<dbReference type="PROSITE" id="PS00531">
    <property type="entry name" value="RNASE_T2_2"/>
    <property type="match status" value="1"/>
</dbReference>
<feature type="signal peptide" evidence="4">
    <location>
        <begin position="1"/>
        <end position="24"/>
    </location>
</feature>
<dbReference type="SUPFAM" id="SSF55895">
    <property type="entry name" value="Ribonuclease Rh-like"/>
    <property type="match status" value="1"/>
</dbReference>
<accession>A0AAD9LDF9</accession>
<dbReference type="PROSITE" id="PS00530">
    <property type="entry name" value="RNASE_T2_1"/>
    <property type="match status" value="1"/>
</dbReference>